<gene>
    <name evidence="4" type="ORF">PN838_05555</name>
</gene>
<evidence type="ECO:0000313" key="5">
    <source>
        <dbReference type="Proteomes" id="UP001528411"/>
    </source>
</evidence>
<evidence type="ECO:0000256" key="1">
    <source>
        <dbReference type="SAM" id="Coils"/>
    </source>
</evidence>
<reference evidence="4 5" key="1">
    <citation type="submission" date="2023-01" db="EMBL/GenBank/DDBJ databases">
        <title>Psychrosphaera sp. nov., isolated from marine algae.</title>
        <authorList>
            <person name="Bayburt H."/>
            <person name="Choi B.J."/>
            <person name="Kim J.M."/>
            <person name="Choi D.G."/>
            <person name="Jeon C.O."/>
        </authorList>
    </citation>
    <scope>NUCLEOTIDE SEQUENCE [LARGE SCALE GENOMIC DNA]</scope>
    <source>
        <strain evidence="4 5">G1-22</strain>
    </source>
</reference>
<evidence type="ECO:0000259" key="3">
    <source>
        <dbReference type="Pfam" id="PF09822"/>
    </source>
</evidence>
<dbReference type="Pfam" id="PF09822">
    <property type="entry name" value="ABC_transp_aux"/>
    <property type="match status" value="1"/>
</dbReference>
<dbReference type="InterPro" id="IPR019196">
    <property type="entry name" value="ABC_transp_unknown"/>
</dbReference>
<dbReference type="EMBL" id="JAQOMS010000002">
    <property type="protein sequence ID" value="MDC2888336.1"/>
    <property type="molecule type" value="Genomic_DNA"/>
</dbReference>
<keyword evidence="1" id="KW-0175">Coiled coil</keyword>
<keyword evidence="5" id="KW-1185">Reference proteome</keyword>
<keyword evidence="2" id="KW-1133">Transmembrane helix</keyword>
<feature type="transmembrane region" description="Helical" evidence="2">
    <location>
        <begin position="295"/>
        <end position="316"/>
    </location>
</feature>
<sequence length="328" mass="36131">MDYNSSEIVLDAAKGLEIRMPDGKPGRHIGYLGLDRENIDGQDVVTTSLASINGASFGSLSKIENASTTFTPLFSSSEFSAITNSMVYSMAGQNPERLTNNFTPGQVSRVLAARVSGAANTAFETLPEGRVDEDWLKSADNIQVVVVADTDMLTDRFWVQTSNFFGQTILQPFANNGDFLINAVDNLSGSSNLLSIRGKGKYQRPFDVVEALTVAAEAKFREQEQRLQNELQQTESQLADLQSQQSESGALVLTAEQTAAVEQFVAKKLAIRKELRVVRHQLDKDIESLGSWLKFLNIAVFPLLLTLLLGAIAQYVRRQMMKQMQQLG</sequence>
<keyword evidence="2" id="KW-0472">Membrane</keyword>
<name>A0ABT5FCM9_9GAMM</name>
<accession>A0ABT5FCM9</accession>
<proteinExistence type="predicted"/>
<dbReference type="Proteomes" id="UP001528411">
    <property type="component" value="Unassembled WGS sequence"/>
</dbReference>
<feature type="domain" description="ABC-type uncharacterised transport system" evidence="3">
    <location>
        <begin position="6"/>
        <end position="183"/>
    </location>
</feature>
<evidence type="ECO:0000313" key="4">
    <source>
        <dbReference type="EMBL" id="MDC2888336.1"/>
    </source>
</evidence>
<organism evidence="4 5">
    <name type="scientific">Psychrosphaera algicola</name>
    <dbReference type="NCBI Taxonomy" id="3023714"/>
    <lineage>
        <taxon>Bacteria</taxon>
        <taxon>Pseudomonadati</taxon>
        <taxon>Pseudomonadota</taxon>
        <taxon>Gammaproteobacteria</taxon>
        <taxon>Alteromonadales</taxon>
        <taxon>Pseudoalteromonadaceae</taxon>
        <taxon>Psychrosphaera</taxon>
    </lineage>
</organism>
<comment type="caution">
    <text evidence="4">The sequence shown here is derived from an EMBL/GenBank/DDBJ whole genome shotgun (WGS) entry which is preliminary data.</text>
</comment>
<protein>
    <recommendedName>
        <fullName evidence="3">ABC-type uncharacterized transport system domain-containing protein</fullName>
    </recommendedName>
</protein>
<keyword evidence="2" id="KW-0812">Transmembrane</keyword>
<feature type="coiled-coil region" evidence="1">
    <location>
        <begin position="213"/>
        <end position="244"/>
    </location>
</feature>
<evidence type="ECO:0000256" key="2">
    <source>
        <dbReference type="SAM" id="Phobius"/>
    </source>
</evidence>